<accession>A0AA86PLY5</accession>
<dbReference type="AlphaFoldDB" id="A0AA86PLY5"/>
<gene>
    <name evidence="1" type="ORF">HINF_LOCUS28633</name>
    <name evidence="2" type="ORF">HINF_LOCUS51860</name>
</gene>
<name>A0AA86PLY5_9EUKA</name>
<evidence type="ECO:0000313" key="3">
    <source>
        <dbReference type="Proteomes" id="UP001642409"/>
    </source>
</evidence>
<evidence type="ECO:0000313" key="1">
    <source>
        <dbReference type="EMBL" id="CAI9940988.1"/>
    </source>
</evidence>
<organism evidence="1">
    <name type="scientific">Hexamita inflata</name>
    <dbReference type="NCBI Taxonomy" id="28002"/>
    <lineage>
        <taxon>Eukaryota</taxon>
        <taxon>Metamonada</taxon>
        <taxon>Diplomonadida</taxon>
        <taxon>Hexamitidae</taxon>
        <taxon>Hexamitinae</taxon>
        <taxon>Hexamita</taxon>
    </lineage>
</organism>
<evidence type="ECO:0000313" key="2">
    <source>
        <dbReference type="EMBL" id="CAL6065478.1"/>
    </source>
</evidence>
<dbReference type="EMBL" id="CATOUU010000686">
    <property type="protein sequence ID" value="CAI9940988.1"/>
    <property type="molecule type" value="Genomic_DNA"/>
</dbReference>
<dbReference type="Proteomes" id="UP001642409">
    <property type="component" value="Unassembled WGS sequence"/>
</dbReference>
<protein>
    <submittedName>
        <fullName evidence="2">Hypothetical_protein</fullName>
    </submittedName>
</protein>
<comment type="caution">
    <text evidence="1">The sequence shown here is derived from an EMBL/GenBank/DDBJ whole genome shotgun (WGS) entry which is preliminary data.</text>
</comment>
<keyword evidence="3" id="KW-1185">Reference proteome</keyword>
<sequence length="107" mass="12811">MASGRNPNKYKQLYVQLNLRRFIWFLSFQNEIVKLEWDKDMPGFGRIFGTWEFGGCLKAIQSQQYSWKICIDENFYFKSDLSPQVYFTNINILQIQIQVKCELVHCI</sequence>
<reference evidence="1" key="1">
    <citation type="submission" date="2023-06" db="EMBL/GenBank/DDBJ databases">
        <authorList>
            <person name="Kurt Z."/>
        </authorList>
    </citation>
    <scope>NUCLEOTIDE SEQUENCE</scope>
</reference>
<reference evidence="2 3" key="2">
    <citation type="submission" date="2024-07" db="EMBL/GenBank/DDBJ databases">
        <authorList>
            <person name="Akdeniz Z."/>
        </authorList>
    </citation>
    <scope>NUCLEOTIDE SEQUENCE [LARGE SCALE GENOMIC DNA]</scope>
</reference>
<proteinExistence type="predicted"/>
<dbReference type="EMBL" id="CAXDID020000255">
    <property type="protein sequence ID" value="CAL6065478.1"/>
    <property type="molecule type" value="Genomic_DNA"/>
</dbReference>